<dbReference type="GO" id="GO:0071949">
    <property type="term" value="F:FAD binding"/>
    <property type="evidence" value="ECO:0007669"/>
    <property type="project" value="InterPro"/>
</dbReference>
<keyword evidence="2" id="KW-0503">Monooxygenase</keyword>
<evidence type="ECO:0000259" key="4">
    <source>
        <dbReference type="Pfam" id="PF01494"/>
    </source>
</evidence>
<dbReference type="Pfam" id="PF01494">
    <property type="entry name" value="FAD_binding_3"/>
    <property type="match status" value="1"/>
</dbReference>
<dbReference type="AlphaFoldDB" id="A0A7S1ET96"/>
<sequence length="437" mass="48407">MVFHRPVVLIVGAGVGGLTTALALRRAGFSAFVVDNQRVLSQGKRVGVPLWSHALRVLDRLGVGVQLRMLALPTLKCEILSVGKNQNAKHRTLASISLSEYSQNTTAEALVVDRAELQHSLLEALPPNTVWTDCRFVSMQAVGESLSPNERNTVSSDDSPPLRVKLMFGDGNERELDCALVIGADGKRSLVRGYINHRAVWRSAGFTQWQGVVDIDPQLHGPTSTFPMFTAREFWGAGDRFGFMTMSPGRVYWYATCNTRKGQVFLRPFKKHLESRFGGFPVVCSQLLQACVENEIERNDAYVLDRAMDVSLPVIGERIALVGNAGYPATSNFHQQTCMAIEDAFTLAQCIGKFGLKDSLALEMYNAARMKRSRLIAKFGAQQLSTIAQWERPWLVKTRNSLLTLAATHSLLRNQLTRLGVYEAGSLPLSRPYSFAF</sequence>
<evidence type="ECO:0000256" key="3">
    <source>
        <dbReference type="ARBA" id="ARBA00024018"/>
    </source>
</evidence>
<protein>
    <recommendedName>
        <fullName evidence="4">FAD-binding domain-containing protein</fullName>
    </recommendedName>
</protein>
<dbReference type="InterPro" id="IPR044560">
    <property type="entry name" value="MOase"/>
</dbReference>
<dbReference type="InterPro" id="IPR002938">
    <property type="entry name" value="FAD-bd"/>
</dbReference>
<dbReference type="PRINTS" id="PR00420">
    <property type="entry name" value="RNGMNOXGNASE"/>
</dbReference>
<dbReference type="PANTHER" id="PTHR45934:SF9">
    <property type="entry name" value="FAD_NAD(P)-BINDING OXIDOREDUCTASE FAMILY PROTEIN"/>
    <property type="match status" value="1"/>
</dbReference>
<accession>A0A7S1ET96</accession>
<keyword evidence="1" id="KW-0560">Oxidoreductase</keyword>
<organism evidence="5">
    <name type="scientific">Timspurckia oligopyrenoides</name>
    <dbReference type="NCBI Taxonomy" id="708627"/>
    <lineage>
        <taxon>Eukaryota</taxon>
        <taxon>Rhodophyta</taxon>
        <taxon>Bangiophyceae</taxon>
        <taxon>Porphyridiales</taxon>
        <taxon>Porphyridiaceae</taxon>
        <taxon>Timspurckia</taxon>
    </lineage>
</organism>
<dbReference type="PANTHER" id="PTHR45934">
    <property type="entry name" value="FAD/NAD(P)-BINDING OXIDOREDUCTASE FAMILY PROTEIN"/>
    <property type="match status" value="1"/>
</dbReference>
<name>A0A7S1ET96_9RHOD</name>
<comment type="similarity">
    <text evidence="3">Belongs to the 3-hydroxybenzoate 6-hydroxylase family.</text>
</comment>
<dbReference type="Gene3D" id="3.50.50.60">
    <property type="entry name" value="FAD/NAD(P)-binding domain"/>
    <property type="match status" value="1"/>
</dbReference>
<proteinExistence type="inferred from homology"/>
<dbReference type="InterPro" id="IPR036188">
    <property type="entry name" value="FAD/NAD-bd_sf"/>
</dbReference>
<dbReference type="GO" id="GO:0004497">
    <property type="term" value="F:monooxygenase activity"/>
    <property type="evidence" value="ECO:0007669"/>
    <property type="project" value="UniProtKB-KW"/>
</dbReference>
<reference evidence="5" key="1">
    <citation type="submission" date="2021-01" db="EMBL/GenBank/DDBJ databases">
        <authorList>
            <person name="Corre E."/>
            <person name="Pelletier E."/>
            <person name="Niang G."/>
            <person name="Scheremetjew M."/>
            <person name="Finn R."/>
            <person name="Kale V."/>
            <person name="Holt S."/>
            <person name="Cochrane G."/>
            <person name="Meng A."/>
            <person name="Brown T."/>
            <person name="Cohen L."/>
        </authorList>
    </citation>
    <scope>NUCLEOTIDE SEQUENCE</scope>
    <source>
        <strain evidence="5">CCMP3278</strain>
    </source>
</reference>
<evidence type="ECO:0000256" key="1">
    <source>
        <dbReference type="ARBA" id="ARBA00023002"/>
    </source>
</evidence>
<gene>
    <name evidence="5" type="ORF">TOLI1172_LOCUS6971</name>
</gene>
<dbReference type="EMBL" id="HBFP01009706">
    <property type="protein sequence ID" value="CAD8822575.1"/>
    <property type="molecule type" value="Transcribed_RNA"/>
</dbReference>
<evidence type="ECO:0000256" key="2">
    <source>
        <dbReference type="ARBA" id="ARBA00023033"/>
    </source>
</evidence>
<evidence type="ECO:0000313" key="5">
    <source>
        <dbReference type="EMBL" id="CAD8822575.1"/>
    </source>
</evidence>
<dbReference type="SUPFAM" id="SSF51905">
    <property type="entry name" value="FAD/NAD(P)-binding domain"/>
    <property type="match status" value="1"/>
</dbReference>
<feature type="domain" description="FAD-binding" evidence="4">
    <location>
        <begin position="8"/>
        <end position="249"/>
    </location>
</feature>